<evidence type="ECO:0000256" key="1">
    <source>
        <dbReference type="SAM" id="MobiDB-lite"/>
    </source>
</evidence>
<evidence type="ECO:0000313" key="3">
    <source>
        <dbReference type="Proteomes" id="UP001635816"/>
    </source>
</evidence>
<sequence>MAVIAISVAATVLGLRRDSDTAATSSPPHGDTQFASANDTGPANLITEDPTCDAWRRIAREHYDKTESAKWTDRDPSIPASAWTSEQRQMYDAVGKSMETAVGQAKQLARKTPHRVMRELYGQFAAYGTAFIDKIPTYTAEDNKVAVVVGALTTGPADICSAIKYSSVQTVAPLVDEPSPPSQPAPVDAAETPQQFLAAGNDVCNEWAAESTKSAADTAQWRDIDPNIPATDWTPEQKAINDSVAPKLTANADARERLGRESGNPILEDFAVLGAQYRRAFVSALPNYTAADSYLSESSTLLGLIVNFACKAAH</sequence>
<dbReference type="RefSeq" id="WP_409546013.1">
    <property type="nucleotide sequence ID" value="NZ_JBKBDD010000031.1"/>
</dbReference>
<keyword evidence="3" id="KW-1185">Reference proteome</keyword>
<reference evidence="2 3" key="1">
    <citation type="submission" date="2024-12" db="EMBL/GenBank/DDBJ databases">
        <title>The coexistence of Mycolicibacterium septicum and Mycolicibacterium nivoides in clinical samples.</title>
        <authorList>
            <person name="Wang C."/>
            <person name="Feng Y."/>
            <person name="Zong Z."/>
        </authorList>
    </citation>
    <scope>NUCLEOTIDE SEQUENCE [LARGE SCALE GENOMIC DNA]</scope>
    <source>
        <strain evidence="2 3">120309</strain>
    </source>
</reference>
<dbReference type="EMBL" id="JBKBDD010000031">
    <property type="protein sequence ID" value="MFN6548625.1"/>
    <property type="molecule type" value="Genomic_DNA"/>
</dbReference>
<organism evidence="2 3">
    <name type="scientific">Mycolicibacterium nivoides</name>
    <dbReference type="NCBI Taxonomy" id="2487344"/>
    <lineage>
        <taxon>Bacteria</taxon>
        <taxon>Bacillati</taxon>
        <taxon>Actinomycetota</taxon>
        <taxon>Actinomycetes</taxon>
        <taxon>Mycobacteriales</taxon>
        <taxon>Mycobacteriaceae</taxon>
        <taxon>Mycolicibacterium</taxon>
    </lineage>
</organism>
<comment type="caution">
    <text evidence="2">The sequence shown here is derived from an EMBL/GenBank/DDBJ whole genome shotgun (WGS) entry which is preliminary data.</text>
</comment>
<evidence type="ECO:0008006" key="4">
    <source>
        <dbReference type="Google" id="ProtNLM"/>
    </source>
</evidence>
<feature type="region of interest" description="Disordered" evidence="1">
    <location>
        <begin position="19"/>
        <end position="47"/>
    </location>
</feature>
<accession>A0ABW9LLZ7</accession>
<protein>
    <recommendedName>
        <fullName evidence="4">Secreted protein</fullName>
    </recommendedName>
</protein>
<name>A0ABW9LLZ7_9MYCO</name>
<feature type="compositionally biased region" description="Polar residues" evidence="1">
    <location>
        <begin position="21"/>
        <end position="41"/>
    </location>
</feature>
<gene>
    <name evidence="2" type="ORF">ACK4CT_36370</name>
</gene>
<proteinExistence type="predicted"/>
<evidence type="ECO:0000313" key="2">
    <source>
        <dbReference type="EMBL" id="MFN6548625.1"/>
    </source>
</evidence>
<dbReference type="Proteomes" id="UP001635816">
    <property type="component" value="Unassembled WGS sequence"/>
</dbReference>